<keyword evidence="8" id="KW-1185">Reference proteome</keyword>
<dbReference type="NCBIfam" id="NF010068">
    <property type="entry name" value="PRK13548.1"/>
    <property type="match status" value="1"/>
</dbReference>
<dbReference type="CDD" id="cd03214">
    <property type="entry name" value="ABC_Iron-Siderophores_B12_Hemin"/>
    <property type="match status" value="1"/>
</dbReference>
<evidence type="ECO:0000313" key="7">
    <source>
        <dbReference type="EMBL" id="ROO23954.1"/>
    </source>
</evidence>
<evidence type="ECO:0000259" key="6">
    <source>
        <dbReference type="PROSITE" id="PS50893"/>
    </source>
</evidence>
<dbReference type="PANTHER" id="PTHR42794">
    <property type="entry name" value="HEMIN IMPORT ATP-BINDING PROTEIN HMUV"/>
    <property type="match status" value="1"/>
</dbReference>
<dbReference type="GO" id="GO:0005524">
    <property type="term" value="F:ATP binding"/>
    <property type="evidence" value="ECO:0007669"/>
    <property type="project" value="UniProtKB-KW"/>
</dbReference>
<comment type="caution">
    <text evidence="7">The sequence shown here is derived from an EMBL/GenBank/DDBJ whole genome shotgun (WGS) entry which is preliminary data.</text>
</comment>
<dbReference type="Pfam" id="PF00005">
    <property type="entry name" value="ABC_tran"/>
    <property type="match status" value="1"/>
</dbReference>
<evidence type="ECO:0000313" key="8">
    <source>
        <dbReference type="Proteomes" id="UP000283993"/>
    </source>
</evidence>
<dbReference type="Proteomes" id="UP000283993">
    <property type="component" value="Unassembled WGS sequence"/>
</dbReference>
<dbReference type="InterPro" id="IPR003593">
    <property type="entry name" value="AAA+_ATPase"/>
</dbReference>
<dbReference type="EMBL" id="AYKH01000044">
    <property type="protein sequence ID" value="ROO23954.1"/>
    <property type="molecule type" value="Genomic_DNA"/>
</dbReference>
<dbReference type="InterPro" id="IPR003439">
    <property type="entry name" value="ABC_transporter-like_ATP-bd"/>
</dbReference>
<dbReference type="Gene3D" id="3.40.50.300">
    <property type="entry name" value="P-loop containing nucleotide triphosphate hydrolases"/>
    <property type="match status" value="1"/>
</dbReference>
<evidence type="ECO:0000256" key="1">
    <source>
        <dbReference type="ARBA" id="ARBA00022448"/>
    </source>
</evidence>
<keyword evidence="2" id="KW-0547">Nucleotide-binding</keyword>
<evidence type="ECO:0000256" key="4">
    <source>
        <dbReference type="ARBA" id="ARBA00022967"/>
    </source>
</evidence>
<reference evidence="7 8" key="1">
    <citation type="submission" date="2013-10" db="EMBL/GenBank/DDBJ databases">
        <title>Salinisphaera orenii MK-B5 Genome Sequencing.</title>
        <authorList>
            <person name="Lai Q."/>
            <person name="Li C."/>
            <person name="Shao Z."/>
        </authorList>
    </citation>
    <scope>NUCLEOTIDE SEQUENCE [LARGE SCALE GENOMIC DNA]</scope>
    <source>
        <strain evidence="7 8">MK-B5</strain>
    </source>
</reference>
<sequence length="257" mass="27227">MLEVADVDVARGGRTLLRGLSFHLAAGERLAVIGPNGAGKSSLLHTLIGDHAPARGDIRVGGRPLTALGDRERACRLALLPQASTLDFPFTVDEVVALGRTPHASGAVADRAVIEAVCAATDIDHLRRRLYPRLSGGEKQRVQLARVLAQIWRPEDAGERLLLLDEPVAALDIGHQALVMDRIAAFAAGGAAVVVVLHDISLAARHADRMLALRDGAAVAQGVPADVVTVDTMRRLFDADACVMTHPRTHTPVVLHG</sequence>
<name>A0A423PEE9_9GAMM</name>
<protein>
    <submittedName>
        <fullName evidence="7">Hemin ABC transporter ATP-binding protein</fullName>
    </submittedName>
</protein>
<dbReference type="RefSeq" id="WP_123632321.1">
    <property type="nucleotide sequence ID" value="NZ_AYKH01000044.1"/>
</dbReference>
<dbReference type="PANTHER" id="PTHR42794:SF1">
    <property type="entry name" value="HEMIN IMPORT ATP-BINDING PROTEIN HMUV"/>
    <property type="match status" value="1"/>
</dbReference>
<dbReference type="SUPFAM" id="SSF52540">
    <property type="entry name" value="P-loop containing nucleoside triphosphate hydrolases"/>
    <property type="match status" value="1"/>
</dbReference>
<keyword evidence="4" id="KW-1278">Translocase</keyword>
<evidence type="ECO:0000256" key="5">
    <source>
        <dbReference type="ARBA" id="ARBA00037066"/>
    </source>
</evidence>
<dbReference type="InterPro" id="IPR017871">
    <property type="entry name" value="ABC_transporter-like_CS"/>
</dbReference>
<accession>A0A423PEE9</accession>
<dbReference type="SMART" id="SM00382">
    <property type="entry name" value="AAA"/>
    <property type="match status" value="1"/>
</dbReference>
<gene>
    <name evidence="7" type="ORF">SAOR_16075</name>
</gene>
<organism evidence="7 8">
    <name type="scientific">Salinisphaera orenii MK-B5</name>
    <dbReference type="NCBI Taxonomy" id="856730"/>
    <lineage>
        <taxon>Bacteria</taxon>
        <taxon>Pseudomonadati</taxon>
        <taxon>Pseudomonadota</taxon>
        <taxon>Gammaproteobacteria</taxon>
        <taxon>Salinisphaerales</taxon>
        <taxon>Salinisphaeraceae</taxon>
        <taxon>Salinisphaera</taxon>
    </lineage>
</organism>
<feature type="domain" description="ABC transporter" evidence="6">
    <location>
        <begin position="2"/>
        <end position="240"/>
    </location>
</feature>
<keyword evidence="3 7" id="KW-0067">ATP-binding</keyword>
<dbReference type="PROSITE" id="PS00211">
    <property type="entry name" value="ABC_TRANSPORTER_1"/>
    <property type="match status" value="1"/>
</dbReference>
<dbReference type="GO" id="GO:0016887">
    <property type="term" value="F:ATP hydrolysis activity"/>
    <property type="evidence" value="ECO:0007669"/>
    <property type="project" value="InterPro"/>
</dbReference>
<dbReference type="AlphaFoldDB" id="A0A423PEE9"/>
<dbReference type="PROSITE" id="PS50893">
    <property type="entry name" value="ABC_TRANSPORTER_2"/>
    <property type="match status" value="1"/>
</dbReference>
<comment type="function">
    <text evidence="5">Part of the ABC transporter complex HmuTUV involved in hemin import. Responsible for energy coupling to the transport system.</text>
</comment>
<evidence type="ECO:0000256" key="3">
    <source>
        <dbReference type="ARBA" id="ARBA00022840"/>
    </source>
</evidence>
<keyword evidence="1" id="KW-0813">Transport</keyword>
<evidence type="ECO:0000256" key="2">
    <source>
        <dbReference type="ARBA" id="ARBA00022741"/>
    </source>
</evidence>
<proteinExistence type="predicted"/>
<dbReference type="InterPro" id="IPR027417">
    <property type="entry name" value="P-loop_NTPase"/>
</dbReference>